<dbReference type="AlphaFoldDB" id="A0A067KMV6"/>
<organism evidence="1 2">
    <name type="scientific">Jatropha curcas</name>
    <name type="common">Barbados nut</name>
    <dbReference type="NCBI Taxonomy" id="180498"/>
    <lineage>
        <taxon>Eukaryota</taxon>
        <taxon>Viridiplantae</taxon>
        <taxon>Streptophyta</taxon>
        <taxon>Embryophyta</taxon>
        <taxon>Tracheophyta</taxon>
        <taxon>Spermatophyta</taxon>
        <taxon>Magnoliopsida</taxon>
        <taxon>eudicotyledons</taxon>
        <taxon>Gunneridae</taxon>
        <taxon>Pentapetalae</taxon>
        <taxon>rosids</taxon>
        <taxon>fabids</taxon>
        <taxon>Malpighiales</taxon>
        <taxon>Euphorbiaceae</taxon>
        <taxon>Crotonoideae</taxon>
        <taxon>Jatropheae</taxon>
        <taxon>Jatropha</taxon>
    </lineage>
</organism>
<gene>
    <name evidence="1" type="ORF">JCGZ_06907</name>
</gene>
<accession>A0A067KMV6</accession>
<reference evidence="1 2" key="1">
    <citation type="journal article" date="2014" name="PLoS ONE">
        <title>Global Analysis of Gene Expression Profiles in Physic Nut (Jatropha curcas L.) Seedlings Exposed to Salt Stress.</title>
        <authorList>
            <person name="Zhang L."/>
            <person name="Zhang C."/>
            <person name="Wu P."/>
            <person name="Chen Y."/>
            <person name="Li M."/>
            <person name="Jiang H."/>
            <person name="Wu G."/>
        </authorList>
    </citation>
    <scope>NUCLEOTIDE SEQUENCE [LARGE SCALE GENOMIC DNA]</scope>
    <source>
        <strain evidence="2">cv. GZQX0401</strain>
        <tissue evidence="1">Young leaves</tissue>
    </source>
</reference>
<name>A0A067KMV6_JATCU</name>
<evidence type="ECO:0000313" key="2">
    <source>
        <dbReference type="Proteomes" id="UP000027138"/>
    </source>
</evidence>
<dbReference type="EMBL" id="KK914400">
    <property type="protein sequence ID" value="KDP37467.1"/>
    <property type="molecule type" value="Genomic_DNA"/>
</dbReference>
<sequence length="117" mass="13051">MPARRGSTAAGTSTPGGGVQEAKCEAVAAAAEGMPLSVEYLRASLWVRYIEEVTVYLESESGKAPRVVSGVYVRRRQKWRQLIMAGPLRSFNYSRRARLFTHIQTLYTNIALQILFD</sequence>
<proteinExistence type="predicted"/>
<keyword evidence="2" id="KW-1185">Reference proteome</keyword>
<dbReference type="Proteomes" id="UP000027138">
    <property type="component" value="Unassembled WGS sequence"/>
</dbReference>
<protein>
    <submittedName>
        <fullName evidence="1">Uncharacterized protein</fullName>
    </submittedName>
</protein>
<evidence type="ECO:0000313" key="1">
    <source>
        <dbReference type="EMBL" id="KDP37467.1"/>
    </source>
</evidence>